<reference evidence="1 2" key="1">
    <citation type="journal article" date="2006" name="Nat. Biotechnol.">
        <title>Complete genome sequence of the entomopathogenic and metabolically versatile soil bacterium Pseudomonas entomophila.</title>
        <authorList>
            <person name="Vodovar N."/>
            <person name="Vallenet D."/>
            <person name="Cruveiller S."/>
            <person name="Rouy Z."/>
            <person name="Barbe V."/>
            <person name="Acosta C."/>
            <person name="Cattolico L."/>
            <person name="Jubin C."/>
            <person name="Lajus A."/>
            <person name="Segurens B."/>
            <person name="Vacherie B."/>
            <person name="Wincker P."/>
            <person name="Weissenbach J."/>
            <person name="Lemaitre B."/>
            <person name="Medigue C."/>
            <person name="Boccard F."/>
        </authorList>
    </citation>
    <scope>NUCLEOTIDE SEQUENCE [LARGE SCALE GENOMIC DNA]</scope>
    <source>
        <strain evidence="1 2">L48</strain>
    </source>
</reference>
<dbReference type="AlphaFoldDB" id="Q1I8Y0"/>
<dbReference type="STRING" id="384676.PSEEN3131"/>
<name>Q1I8Y0_PSEE4</name>
<accession>Q1I8Y0</accession>
<evidence type="ECO:0000313" key="1">
    <source>
        <dbReference type="EMBL" id="CAK15898.1"/>
    </source>
</evidence>
<dbReference type="Proteomes" id="UP000000658">
    <property type="component" value="Chromosome"/>
</dbReference>
<dbReference type="KEGG" id="pen:PSEEN3131"/>
<sequence>MSSLAACIVAGLTMTTCAVRECWFQLGSSGLASSFARQGPSELCLSFAGFAGERNLKRRNHARLIKMLQR</sequence>
<dbReference type="EMBL" id="CT573326">
    <property type="protein sequence ID" value="CAK15898.1"/>
    <property type="molecule type" value="Genomic_DNA"/>
</dbReference>
<dbReference type="HOGENOM" id="CLU_2754784_0_0_6"/>
<protein>
    <submittedName>
        <fullName evidence="1">Uncharacterized protein</fullName>
    </submittedName>
</protein>
<organism evidence="1 2">
    <name type="scientific">Pseudomonas entomophila (strain L48)</name>
    <dbReference type="NCBI Taxonomy" id="384676"/>
    <lineage>
        <taxon>Bacteria</taxon>
        <taxon>Pseudomonadati</taxon>
        <taxon>Pseudomonadota</taxon>
        <taxon>Gammaproteobacteria</taxon>
        <taxon>Pseudomonadales</taxon>
        <taxon>Pseudomonadaceae</taxon>
        <taxon>Pseudomonas</taxon>
    </lineage>
</organism>
<gene>
    <name evidence="1" type="ordered locus">PSEEN3131</name>
</gene>
<proteinExistence type="predicted"/>
<evidence type="ECO:0000313" key="2">
    <source>
        <dbReference type="Proteomes" id="UP000000658"/>
    </source>
</evidence>